<protein>
    <recommendedName>
        <fullName evidence="1">CTLH domain-containing protein</fullName>
    </recommendedName>
</protein>
<dbReference type="InterPro" id="IPR006595">
    <property type="entry name" value="CTLH_C"/>
</dbReference>
<proteinExistence type="predicted"/>
<sequence length="52" mass="5986">MLLIAEIDLATIKDRMAIKNVVQSGNVEHAIEMVNDLNPKILYTNFQLFFHL</sequence>
<keyword evidence="3" id="KW-1185">Reference proteome</keyword>
<dbReference type="PROSITE" id="PS50897">
    <property type="entry name" value="CTLH"/>
    <property type="match status" value="1"/>
</dbReference>
<evidence type="ECO:0000313" key="3">
    <source>
        <dbReference type="Proteomes" id="UP001371456"/>
    </source>
</evidence>
<dbReference type="EMBL" id="JBANQN010000002">
    <property type="protein sequence ID" value="KAK6797550.1"/>
    <property type="molecule type" value="Genomic_DNA"/>
</dbReference>
<reference evidence="2 3" key="1">
    <citation type="submission" date="2024-02" db="EMBL/GenBank/DDBJ databases">
        <title>de novo genome assembly of Solanum bulbocastanum strain 11H21.</title>
        <authorList>
            <person name="Hosaka A.J."/>
        </authorList>
    </citation>
    <scope>NUCLEOTIDE SEQUENCE [LARGE SCALE GENOMIC DNA]</scope>
    <source>
        <tissue evidence="2">Young leaves</tissue>
    </source>
</reference>
<dbReference type="Proteomes" id="UP001371456">
    <property type="component" value="Unassembled WGS sequence"/>
</dbReference>
<accession>A0AAN8TZY3</accession>
<comment type="caution">
    <text evidence="2">The sequence shown here is derived from an EMBL/GenBank/DDBJ whole genome shotgun (WGS) entry which is preliminary data.</text>
</comment>
<organism evidence="2 3">
    <name type="scientific">Solanum bulbocastanum</name>
    <name type="common">Wild potato</name>
    <dbReference type="NCBI Taxonomy" id="147425"/>
    <lineage>
        <taxon>Eukaryota</taxon>
        <taxon>Viridiplantae</taxon>
        <taxon>Streptophyta</taxon>
        <taxon>Embryophyta</taxon>
        <taxon>Tracheophyta</taxon>
        <taxon>Spermatophyta</taxon>
        <taxon>Magnoliopsida</taxon>
        <taxon>eudicotyledons</taxon>
        <taxon>Gunneridae</taxon>
        <taxon>Pentapetalae</taxon>
        <taxon>asterids</taxon>
        <taxon>lamiids</taxon>
        <taxon>Solanales</taxon>
        <taxon>Solanaceae</taxon>
        <taxon>Solanoideae</taxon>
        <taxon>Solaneae</taxon>
        <taxon>Solanum</taxon>
    </lineage>
</organism>
<name>A0AAN8TZY3_SOLBU</name>
<evidence type="ECO:0000259" key="1">
    <source>
        <dbReference type="PROSITE" id="PS50897"/>
    </source>
</evidence>
<evidence type="ECO:0000313" key="2">
    <source>
        <dbReference type="EMBL" id="KAK6797550.1"/>
    </source>
</evidence>
<dbReference type="AlphaFoldDB" id="A0AAN8TZY3"/>
<gene>
    <name evidence="2" type="ORF">RDI58_005252</name>
</gene>
<feature type="domain" description="CTLH" evidence="1">
    <location>
        <begin position="11"/>
        <end position="52"/>
    </location>
</feature>